<keyword evidence="3" id="KW-1185">Reference proteome</keyword>
<evidence type="ECO:0000313" key="3">
    <source>
        <dbReference type="Proteomes" id="UP001499854"/>
    </source>
</evidence>
<reference evidence="3" key="1">
    <citation type="journal article" date="2019" name="Int. J. Syst. Evol. Microbiol.">
        <title>The Global Catalogue of Microorganisms (GCM) 10K type strain sequencing project: providing services to taxonomists for standard genome sequencing and annotation.</title>
        <authorList>
            <consortium name="The Broad Institute Genomics Platform"/>
            <consortium name="The Broad Institute Genome Sequencing Center for Infectious Disease"/>
            <person name="Wu L."/>
            <person name="Ma J."/>
        </authorList>
    </citation>
    <scope>NUCLEOTIDE SEQUENCE [LARGE SCALE GENOMIC DNA]</scope>
    <source>
        <strain evidence="3">JCM 16013</strain>
    </source>
</reference>
<name>A0ABP5BSW2_9ACTN</name>
<evidence type="ECO:0000256" key="1">
    <source>
        <dbReference type="SAM" id="SignalP"/>
    </source>
</evidence>
<evidence type="ECO:0000313" key="2">
    <source>
        <dbReference type="EMBL" id="GAA1950063.1"/>
    </source>
</evidence>
<dbReference type="Proteomes" id="UP001499854">
    <property type="component" value="Unassembled WGS sequence"/>
</dbReference>
<dbReference type="RefSeq" id="WP_344654888.1">
    <property type="nucleotide sequence ID" value="NZ_BAAAQM010000001.1"/>
</dbReference>
<proteinExistence type="predicted"/>
<dbReference type="EMBL" id="BAAAQM010000001">
    <property type="protein sequence ID" value="GAA1950063.1"/>
    <property type="molecule type" value="Genomic_DNA"/>
</dbReference>
<feature type="signal peptide" evidence="1">
    <location>
        <begin position="1"/>
        <end position="24"/>
    </location>
</feature>
<keyword evidence="1" id="KW-0732">Signal</keyword>
<gene>
    <name evidence="2" type="ORF">GCM10009838_01440</name>
</gene>
<organism evidence="2 3">
    <name type="scientific">Catenulispora subtropica</name>
    <dbReference type="NCBI Taxonomy" id="450798"/>
    <lineage>
        <taxon>Bacteria</taxon>
        <taxon>Bacillati</taxon>
        <taxon>Actinomycetota</taxon>
        <taxon>Actinomycetes</taxon>
        <taxon>Catenulisporales</taxon>
        <taxon>Catenulisporaceae</taxon>
        <taxon>Catenulispora</taxon>
    </lineage>
</organism>
<sequence>MTRWYVRRFKAAAVVLAGSFLLSAVGTQASGAGAVLRAGSDTGFSIPFTGPARYVSFAPTEVTSAEQVNQAIGQQAADALAVQLRLDKARTFSQQQYQEFISGGGIGGDPGAAALVDASVRILTNTTGHPLYSVIDGVLTPTVLASYGLFVTKDGWLESPAYKTAPTRLVNRVIEPGGYMGRWMRANGATDTLIMLYRSVYPIEAAYGFVSQAISGKAQLVTNTKGATSVQVGMSMAPALWLVNFCLIYTLNPALAAEMPARWAPIPSVVSDAILASPVGRVRYSDYASALP</sequence>
<protein>
    <recommendedName>
        <fullName evidence="4">PE-PGRS family protein</fullName>
    </recommendedName>
</protein>
<comment type="caution">
    <text evidence="2">The sequence shown here is derived from an EMBL/GenBank/DDBJ whole genome shotgun (WGS) entry which is preliminary data.</text>
</comment>
<feature type="chain" id="PRO_5046806242" description="PE-PGRS family protein" evidence="1">
    <location>
        <begin position="25"/>
        <end position="292"/>
    </location>
</feature>
<accession>A0ABP5BSW2</accession>
<evidence type="ECO:0008006" key="4">
    <source>
        <dbReference type="Google" id="ProtNLM"/>
    </source>
</evidence>